<accession>A0A7N0UMP2</accession>
<keyword evidence="3" id="KW-1185">Reference proteome</keyword>
<evidence type="ECO:0000256" key="1">
    <source>
        <dbReference type="SAM" id="MobiDB-lite"/>
    </source>
</evidence>
<protein>
    <submittedName>
        <fullName evidence="2">Uncharacterized protein</fullName>
    </submittedName>
</protein>
<dbReference type="Proteomes" id="UP000594263">
    <property type="component" value="Unplaced"/>
</dbReference>
<reference evidence="2" key="1">
    <citation type="submission" date="2021-01" db="UniProtKB">
        <authorList>
            <consortium name="EnsemblPlants"/>
        </authorList>
    </citation>
    <scope>IDENTIFICATION</scope>
</reference>
<name>A0A7N0UMP2_KALFE</name>
<sequence>MPPAQKQKPEHSPQPWALSVHAKSKTFSFKFRIPGYLLPASRPRPFSLIFKSPHHFRLQLKSVTTSRHWLKSKLCRILANIRSRNPKNPFSRNPQNKQLLKSKAPSSPPISEIFFPSSSPHNDWSRRKGFRILVSVLLNFVKLLFDRITSQRLRSTSLLLLLGSAVSCWALFRTYQHLCYYDHSVPRWVWSYATSLIDLNSICQAVVSVVLSA</sequence>
<proteinExistence type="predicted"/>
<dbReference type="AlphaFoldDB" id="A0A7N0UMP2"/>
<evidence type="ECO:0000313" key="3">
    <source>
        <dbReference type="Proteomes" id="UP000594263"/>
    </source>
</evidence>
<feature type="region of interest" description="Disordered" evidence="1">
    <location>
        <begin position="85"/>
        <end position="107"/>
    </location>
</feature>
<organism evidence="2 3">
    <name type="scientific">Kalanchoe fedtschenkoi</name>
    <name type="common">Lavender scallops</name>
    <name type="synonym">South American air plant</name>
    <dbReference type="NCBI Taxonomy" id="63787"/>
    <lineage>
        <taxon>Eukaryota</taxon>
        <taxon>Viridiplantae</taxon>
        <taxon>Streptophyta</taxon>
        <taxon>Embryophyta</taxon>
        <taxon>Tracheophyta</taxon>
        <taxon>Spermatophyta</taxon>
        <taxon>Magnoliopsida</taxon>
        <taxon>eudicotyledons</taxon>
        <taxon>Gunneridae</taxon>
        <taxon>Pentapetalae</taxon>
        <taxon>Saxifragales</taxon>
        <taxon>Crassulaceae</taxon>
        <taxon>Kalanchoe</taxon>
    </lineage>
</organism>
<evidence type="ECO:0000313" key="2">
    <source>
        <dbReference type="EnsemblPlants" id="Kaladp0076s0129.1.v1.1"/>
    </source>
</evidence>
<dbReference type="Gramene" id="Kaladp0076s0129.1.v1.1">
    <property type="protein sequence ID" value="Kaladp0076s0129.1.v1.1"/>
    <property type="gene ID" value="Kaladp0076s0129.v1.1"/>
</dbReference>
<feature type="compositionally biased region" description="Polar residues" evidence="1">
    <location>
        <begin position="85"/>
        <end position="99"/>
    </location>
</feature>
<dbReference type="EnsemblPlants" id="Kaladp0076s0129.1.v1.1">
    <property type="protein sequence ID" value="Kaladp0076s0129.1.v1.1"/>
    <property type="gene ID" value="Kaladp0076s0129.v1.1"/>
</dbReference>